<feature type="region of interest" description="Disordered" evidence="1">
    <location>
        <begin position="382"/>
        <end position="475"/>
    </location>
</feature>
<feature type="compositionally biased region" description="Basic residues" evidence="1">
    <location>
        <begin position="447"/>
        <end position="457"/>
    </location>
</feature>
<sequence length="475" mass="53938">MGKKSPMFDTLPYTIDMVYNEDYSATCAYRVKGTDNCAIHLTKRSLKEANHILTSNFSDLSKHPEEQRRSPAFFRILQNFAESRLCHNHAKHFDQAASQWCDEYHQNYRDVADTLTRCLALPGTQVHGAPLKATTPMKPQVSVISVELDERECDSDDASSVETEQDEEVEDSDIDGVTTIEKPLCGTPRGILDPESAEIRSIQRNLTMSQETIMNRIASKICQPVEGKSSKKGWIYLLRVPSLGQGMYKFGHTTSEPPMHDRWVKHEKCYGPVQEILTSMTPCAYRLEQIILLEFRNNEYQLQEPCKQCKSSGNESDKKSPRHHELLRVEKVEELKERLNQWVFFFRDGPYRKSGTLNRKLLENLPPKDDGLKQAIQDLLKSKRRTSSAKKNPPSSQRQSQASVRNPIFTDSHANVRPQTPTAEDCAGITSNLQHLHLSPSPTQSKATRKVPRRRANSPRPSKDKDSTKTASASN</sequence>
<feature type="region of interest" description="Disordered" evidence="1">
    <location>
        <begin position="152"/>
        <end position="172"/>
    </location>
</feature>
<evidence type="ECO:0000256" key="1">
    <source>
        <dbReference type="SAM" id="MobiDB-lite"/>
    </source>
</evidence>
<proteinExistence type="predicted"/>
<reference evidence="3" key="2">
    <citation type="journal article" date="2023" name="IMA Fungus">
        <title>Comparative genomic study of the Penicillium genus elucidates a diverse pangenome and 15 lateral gene transfer events.</title>
        <authorList>
            <person name="Petersen C."/>
            <person name="Sorensen T."/>
            <person name="Nielsen M.R."/>
            <person name="Sondergaard T.E."/>
            <person name="Sorensen J.L."/>
            <person name="Fitzpatrick D.A."/>
            <person name="Frisvad J.C."/>
            <person name="Nielsen K.L."/>
        </authorList>
    </citation>
    <scope>NUCLEOTIDE SEQUENCE</scope>
    <source>
        <strain evidence="3">IBT 30728</strain>
    </source>
</reference>
<comment type="caution">
    <text evidence="3">The sequence shown here is derived from an EMBL/GenBank/DDBJ whole genome shotgun (WGS) entry which is preliminary data.</text>
</comment>
<name>A0A9W9XG47_9EURO</name>
<feature type="domain" description="Bacteriophage T5 Orf172 DNA-binding" evidence="2">
    <location>
        <begin position="233"/>
        <end position="342"/>
    </location>
</feature>
<evidence type="ECO:0000259" key="2">
    <source>
        <dbReference type="Pfam" id="PF10544"/>
    </source>
</evidence>
<reference evidence="3" key="1">
    <citation type="submission" date="2022-12" db="EMBL/GenBank/DDBJ databases">
        <authorList>
            <person name="Petersen C."/>
        </authorList>
    </citation>
    <scope>NUCLEOTIDE SEQUENCE</scope>
    <source>
        <strain evidence="3">IBT 30728</strain>
    </source>
</reference>
<feature type="compositionally biased region" description="Polar residues" evidence="1">
    <location>
        <begin position="429"/>
        <end position="446"/>
    </location>
</feature>
<dbReference type="AlphaFoldDB" id="A0A9W9XG47"/>
<dbReference type="InterPro" id="IPR018306">
    <property type="entry name" value="Phage_T5_Orf172_DNA-bd"/>
</dbReference>
<keyword evidence="4" id="KW-1185">Reference proteome</keyword>
<protein>
    <recommendedName>
        <fullName evidence="2">Bacteriophage T5 Orf172 DNA-binding domain-containing protein</fullName>
    </recommendedName>
</protein>
<evidence type="ECO:0000313" key="3">
    <source>
        <dbReference type="EMBL" id="KAJ5491537.1"/>
    </source>
</evidence>
<dbReference type="GeneID" id="81622956"/>
<feature type="compositionally biased region" description="Polar residues" evidence="1">
    <location>
        <begin position="389"/>
        <end position="404"/>
    </location>
</feature>
<dbReference type="Proteomes" id="UP001148312">
    <property type="component" value="Unassembled WGS sequence"/>
</dbReference>
<dbReference type="EMBL" id="JAPWDQ010000003">
    <property type="protein sequence ID" value="KAJ5491537.1"/>
    <property type="molecule type" value="Genomic_DNA"/>
</dbReference>
<gene>
    <name evidence="3" type="ORF">N7539_003104</name>
</gene>
<dbReference type="Pfam" id="PF10544">
    <property type="entry name" value="T5orf172"/>
    <property type="match status" value="1"/>
</dbReference>
<accession>A0A9W9XG47</accession>
<organism evidence="3 4">
    <name type="scientific">Penicillium diatomitis</name>
    <dbReference type="NCBI Taxonomy" id="2819901"/>
    <lineage>
        <taxon>Eukaryota</taxon>
        <taxon>Fungi</taxon>
        <taxon>Dikarya</taxon>
        <taxon>Ascomycota</taxon>
        <taxon>Pezizomycotina</taxon>
        <taxon>Eurotiomycetes</taxon>
        <taxon>Eurotiomycetidae</taxon>
        <taxon>Eurotiales</taxon>
        <taxon>Aspergillaceae</taxon>
        <taxon>Penicillium</taxon>
    </lineage>
</organism>
<dbReference type="RefSeq" id="XP_056792666.1">
    <property type="nucleotide sequence ID" value="XM_056932707.1"/>
</dbReference>
<evidence type="ECO:0000313" key="4">
    <source>
        <dbReference type="Proteomes" id="UP001148312"/>
    </source>
</evidence>